<dbReference type="AlphaFoldDB" id="A0A9W6F588"/>
<dbReference type="Proteomes" id="UP001165080">
    <property type="component" value="Unassembled WGS sequence"/>
</dbReference>
<evidence type="ECO:0000313" key="2">
    <source>
        <dbReference type="EMBL" id="GLC56729.1"/>
    </source>
</evidence>
<keyword evidence="3" id="KW-1185">Reference proteome</keyword>
<evidence type="ECO:0000256" key="1">
    <source>
        <dbReference type="SAM" id="MobiDB-lite"/>
    </source>
</evidence>
<comment type="caution">
    <text evidence="2">The sequence shown here is derived from an EMBL/GenBank/DDBJ whole genome shotgun (WGS) entry which is preliminary data.</text>
</comment>
<dbReference type="OrthoDB" id="562584at2759"/>
<feature type="region of interest" description="Disordered" evidence="1">
    <location>
        <begin position="132"/>
        <end position="157"/>
    </location>
</feature>
<name>A0A9W6F588_9CHLO</name>
<dbReference type="EMBL" id="BRXU01000016">
    <property type="protein sequence ID" value="GLC56729.1"/>
    <property type="molecule type" value="Genomic_DNA"/>
</dbReference>
<organism evidence="2 3">
    <name type="scientific">Pleodorina starrii</name>
    <dbReference type="NCBI Taxonomy" id="330485"/>
    <lineage>
        <taxon>Eukaryota</taxon>
        <taxon>Viridiplantae</taxon>
        <taxon>Chlorophyta</taxon>
        <taxon>core chlorophytes</taxon>
        <taxon>Chlorophyceae</taxon>
        <taxon>CS clade</taxon>
        <taxon>Chlamydomonadales</taxon>
        <taxon>Volvocaceae</taxon>
        <taxon>Pleodorina</taxon>
    </lineage>
</organism>
<evidence type="ECO:0000313" key="3">
    <source>
        <dbReference type="Proteomes" id="UP001165080"/>
    </source>
</evidence>
<accession>A0A9W6F588</accession>
<proteinExistence type="predicted"/>
<sequence length="157" mass="16397">MTGYPDGRLRRGNATFGPQYVDAQGLPARDLERLSALRDLQVPPEGLGGNAAQLASQAVKLQVRKHSGALLWAQPKHDGPTHVPLMAEAILGTVLLSLGSAAPLANTADAAAQVLRGAAQQILRKLKAAMGHGRHHGRQLHGGPVHACDEPLGQGAQ</sequence>
<reference evidence="2 3" key="1">
    <citation type="journal article" date="2023" name="Commun. Biol.">
        <title>Reorganization of the ancestral sex-determining regions during the evolution of trioecy in Pleodorina starrii.</title>
        <authorList>
            <person name="Takahashi K."/>
            <person name="Suzuki S."/>
            <person name="Kawai-Toyooka H."/>
            <person name="Yamamoto K."/>
            <person name="Hamaji T."/>
            <person name="Ootsuki R."/>
            <person name="Yamaguchi H."/>
            <person name="Kawachi M."/>
            <person name="Higashiyama T."/>
            <person name="Nozaki H."/>
        </authorList>
    </citation>
    <scope>NUCLEOTIDE SEQUENCE [LARGE SCALE GENOMIC DNA]</scope>
    <source>
        <strain evidence="2 3">NIES-4479</strain>
    </source>
</reference>
<protein>
    <submittedName>
        <fullName evidence="2">Uncharacterized protein</fullName>
    </submittedName>
</protein>
<gene>
    <name evidence="2" type="primary">PLEST007367</name>
    <name evidence="2" type="ORF">PLESTB_001139500</name>
</gene>